<proteinExistence type="predicted"/>
<dbReference type="AlphaFoldDB" id="A0A1T4YB37"/>
<sequence length="186" mass="21480">MIIEAGYDIVELLINGVANRRKKDTEDVDENPLWVLTMDSQLRYWSTTRVVDRMGSSSAEHVDDIARTLNEEPRYSRYYVLAHAERADKRDDDDWLYDLDQIIKHHPALEGHELLGHVVFDDTGAFSTVPRYSFRDYVGLEHLPRAASFPGPHEWLDCPCAACVQHEKLLKEIRTRHRNSTSDADS</sequence>
<accession>A0A1T4YB37</accession>
<gene>
    <name evidence="1" type="ORF">SAMN06295879_2645</name>
</gene>
<dbReference type="RefSeq" id="WP_078714820.1">
    <property type="nucleotide sequence ID" value="NZ_FUYG01000007.1"/>
</dbReference>
<protein>
    <submittedName>
        <fullName evidence="1">Uncharacterized protein</fullName>
    </submittedName>
</protein>
<reference evidence="2" key="1">
    <citation type="submission" date="2017-02" db="EMBL/GenBank/DDBJ databases">
        <authorList>
            <person name="Varghese N."/>
            <person name="Submissions S."/>
        </authorList>
    </citation>
    <scope>NUCLEOTIDE SEQUENCE [LARGE SCALE GENOMIC DNA]</scope>
    <source>
        <strain evidence="2">VKM Ac-2052</strain>
    </source>
</reference>
<organism evidence="1 2">
    <name type="scientific">Agreia bicolorata</name>
    <dbReference type="NCBI Taxonomy" id="110935"/>
    <lineage>
        <taxon>Bacteria</taxon>
        <taxon>Bacillati</taxon>
        <taxon>Actinomycetota</taxon>
        <taxon>Actinomycetes</taxon>
        <taxon>Micrococcales</taxon>
        <taxon>Microbacteriaceae</taxon>
        <taxon>Agreia</taxon>
    </lineage>
</organism>
<evidence type="ECO:0000313" key="2">
    <source>
        <dbReference type="Proteomes" id="UP000189735"/>
    </source>
</evidence>
<evidence type="ECO:0000313" key="1">
    <source>
        <dbReference type="EMBL" id="SKA98989.1"/>
    </source>
</evidence>
<name>A0A1T4YB37_9MICO</name>
<dbReference type="EMBL" id="FUYG01000007">
    <property type="protein sequence ID" value="SKA98989.1"/>
    <property type="molecule type" value="Genomic_DNA"/>
</dbReference>
<dbReference type="Proteomes" id="UP000189735">
    <property type="component" value="Unassembled WGS sequence"/>
</dbReference>